<evidence type="ECO:0000313" key="3">
    <source>
        <dbReference type="EMBL" id="MDJ1132434.1"/>
    </source>
</evidence>
<comment type="caution">
    <text evidence="3">The sequence shown here is derived from an EMBL/GenBank/DDBJ whole genome shotgun (WGS) entry which is preliminary data.</text>
</comment>
<gene>
    <name evidence="3" type="ORF">NMN56_010830</name>
</gene>
<feature type="region of interest" description="Disordered" evidence="1">
    <location>
        <begin position="60"/>
        <end position="93"/>
    </location>
</feature>
<dbReference type="Pfam" id="PF12728">
    <property type="entry name" value="HTH_17"/>
    <property type="match status" value="1"/>
</dbReference>
<proteinExistence type="predicted"/>
<evidence type="ECO:0000256" key="1">
    <source>
        <dbReference type="SAM" id="MobiDB-lite"/>
    </source>
</evidence>
<keyword evidence="4" id="KW-1185">Reference proteome</keyword>
<dbReference type="RefSeq" id="WP_274039362.1">
    <property type="nucleotide sequence ID" value="NZ_JANCPR020000008.1"/>
</dbReference>
<evidence type="ECO:0000259" key="2">
    <source>
        <dbReference type="Pfam" id="PF12728"/>
    </source>
</evidence>
<dbReference type="EMBL" id="JANCPR020000008">
    <property type="protein sequence ID" value="MDJ1132434.1"/>
    <property type="molecule type" value="Genomic_DNA"/>
</dbReference>
<dbReference type="InterPro" id="IPR041657">
    <property type="entry name" value="HTH_17"/>
</dbReference>
<accession>A0ABT6ZTQ3</accession>
<dbReference type="Proteomes" id="UP001214441">
    <property type="component" value="Unassembled WGS sequence"/>
</dbReference>
<protein>
    <submittedName>
        <fullName evidence="3">Helix-turn-helix domain-containing protein</fullName>
    </submittedName>
</protein>
<evidence type="ECO:0000313" key="4">
    <source>
        <dbReference type="Proteomes" id="UP001214441"/>
    </source>
</evidence>
<organism evidence="3 4">
    <name type="scientific">Streptomyces iconiensis</name>
    <dbReference type="NCBI Taxonomy" id="1384038"/>
    <lineage>
        <taxon>Bacteria</taxon>
        <taxon>Bacillati</taxon>
        <taxon>Actinomycetota</taxon>
        <taxon>Actinomycetes</taxon>
        <taxon>Kitasatosporales</taxon>
        <taxon>Streptomycetaceae</taxon>
        <taxon>Streptomyces</taxon>
    </lineage>
</organism>
<name>A0ABT6ZTQ3_9ACTN</name>
<sequence>METTQRTEESPHLTVAELAARWHTTENAIYHLRHRRKLPPAISGGRKLLWPRTAIEEYEAGEIATDPQSPLNDPVDAPVERKRGQRRVRRTAA</sequence>
<reference evidence="3 4" key="1">
    <citation type="submission" date="2023-05" db="EMBL/GenBank/DDBJ databases">
        <title>Streptantibioticus silvisoli sp. nov., acidotolerant actinomycetes 1 from pine litter.</title>
        <authorList>
            <person name="Swiecimska M."/>
            <person name="Golinska P."/>
            <person name="Sangal V."/>
            <person name="Wachnowicz B."/>
            <person name="Goodfellow M."/>
        </authorList>
    </citation>
    <scope>NUCLEOTIDE SEQUENCE [LARGE SCALE GENOMIC DNA]</scope>
    <source>
        <strain evidence="3 4">DSM 42109</strain>
    </source>
</reference>
<feature type="domain" description="Helix-turn-helix" evidence="2">
    <location>
        <begin position="13"/>
        <end position="58"/>
    </location>
</feature>
<feature type="compositionally biased region" description="Basic residues" evidence="1">
    <location>
        <begin position="83"/>
        <end position="93"/>
    </location>
</feature>